<evidence type="ECO:0000256" key="5">
    <source>
        <dbReference type="ARBA" id="ARBA00023012"/>
    </source>
</evidence>
<dbReference type="InterPro" id="IPR018060">
    <property type="entry name" value="HTH_AraC"/>
</dbReference>
<evidence type="ECO:0000256" key="6">
    <source>
        <dbReference type="ARBA" id="ARBA00023015"/>
    </source>
</evidence>
<evidence type="ECO:0000256" key="1">
    <source>
        <dbReference type="ARBA" id="ARBA00004496"/>
    </source>
</evidence>
<evidence type="ECO:0000256" key="3">
    <source>
        <dbReference type="ARBA" id="ARBA00022490"/>
    </source>
</evidence>
<feature type="domain" description="Response regulatory" evidence="12">
    <location>
        <begin position="16"/>
        <end position="133"/>
    </location>
</feature>
<dbReference type="InterPro" id="IPR011006">
    <property type="entry name" value="CheY-like_superfamily"/>
</dbReference>
<keyword evidence="8" id="KW-0804">Transcription</keyword>
<evidence type="ECO:0000256" key="2">
    <source>
        <dbReference type="ARBA" id="ARBA00018672"/>
    </source>
</evidence>
<dbReference type="PANTHER" id="PTHR42713">
    <property type="entry name" value="HISTIDINE KINASE-RELATED"/>
    <property type="match status" value="1"/>
</dbReference>
<sequence length="521" mass="60710">MGKNGGSFKKGVRSMRLLIVEDEIRIREGIQKLLGKMRQDYDIVGEAENGEDGLRMLKELKPDIVITDIRMPKMDGLEMMSYAVKAGITAKAIVLSAYSEFEYARQAMKLGVTEYLLKPISLNDFSQALEHVELQVEKDRQEKPEKIGTLEQILYDFINGRMKMEEDISAYLKHSYQMEEAERLVLIYVYLGNRYEEEKDGAMKQLRHVFSVYPDLSFCILDLIYRKSMVVVLYHYKDAHDLERWLQQQILKQRPRRMTFGWTEVTGAAALKSGLDSLSPYMDWNISFDEEILISYPKITHVQTVPCIYPIELETRIKVAICSDNWDKAKALMREFHDSFHDGKIYAPREIKECYVRFLWAVMGIAKELGCINFESLKQQKLLEMIMEAKRREELAHGADFLFDCIKPREEEKEITHLTVRRVRSMIQEFYQSGITLDEIASKLNVTPEYLGTQFHKEMGLTFSTYMKNFRIGKAKELLCGTHLKLYEIAAKVGYSDPKYFSKVFKEMTGQLPADYRKTLK</sequence>
<proteinExistence type="predicted"/>
<dbReference type="SMART" id="SM00448">
    <property type="entry name" value="REC"/>
    <property type="match status" value="1"/>
</dbReference>
<dbReference type="EMBL" id="QOHO01000066">
    <property type="protein sequence ID" value="RFZ77201.1"/>
    <property type="molecule type" value="Genomic_DNA"/>
</dbReference>
<dbReference type="SUPFAM" id="SSF46689">
    <property type="entry name" value="Homeodomain-like"/>
    <property type="match status" value="2"/>
</dbReference>
<dbReference type="AlphaFoldDB" id="A0A3E2N8I9"/>
<dbReference type="Gene3D" id="1.10.10.60">
    <property type="entry name" value="Homeodomain-like"/>
    <property type="match status" value="2"/>
</dbReference>
<evidence type="ECO:0000256" key="9">
    <source>
        <dbReference type="ARBA" id="ARBA00024867"/>
    </source>
</evidence>
<dbReference type="Proteomes" id="UP000260680">
    <property type="component" value="Unassembled WGS sequence"/>
</dbReference>
<comment type="function">
    <text evidence="9">May play the central regulatory role in sporulation. It may be an element of the effector pathway responsible for the activation of sporulation genes in response to nutritional stress. Spo0A may act in concert with spo0H (a sigma factor) to control the expression of some genes that are critical to the sporulation process.</text>
</comment>
<dbReference type="OrthoDB" id="9794370at2"/>
<dbReference type="GO" id="GO:0005737">
    <property type="term" value="C:cytoplasm"/>
    <property type="evidence" value="ECO:0007669"/>
    <property type="project" value="UniProtKB-SubCell"/>
</dbReference>
<reference evidence="13 14" key="1">
    <citation type="submission" date="2018-07" db="EMBL/GenBank/DDBJ databases">
        <title>New species, Clostridium PI-S10-A1B.</title>
        <authorList>
            <person name="Krishna G."/>
            <person name="Summeta K."/>
            <person name="Shikha S."/>
            <person name="Prabhu P.B."/>
            <person name="Suresh K."/>
        </authorList>
    </citation>
    <scope>NUCLEOTIDE SEQUENCE [LARGE SCALE GENOMIC DNA]</scope>
    <source>
        <strain evidence="13 14">PI-S10-A1B</strain>
    </source>
</reference>
<evidence type="ECO:0000256" key="8">
    <source>
        <dbReference type="ARBA" id="ARBA00023163"/>
    </source>
</evidence>
<evidence type="ECO:0000256" key="10">
    <source>
        <dbReference type="PROSITE-ProRule" id="PRU00169"/>
    </source>
</evidence>
<protein>
    <recommendedName>
        <fullName evidence="2">Stage 0 sporulation protein A homolog</fullName>
    </recommendedName>
</protein>
<comment type="subcellular location">
    <subcellularLocation>
        <location evidence="1">Cytoplasm</location>
    </subcellularLocation>
</comment>
<evidence type="ECO:0000313" key="13">
    <source>
        <dbReference type="EMBL" id="RFZ77201.1"/>
    </source>
</evidence>
<dbReference type="InterPro" id="IPR051552">
    <property type="entry name" value="HptR"/>
</dbReference>
<dbReference type="PROSITE" id="PS00041">
    <property type="entry name" value="HTH_ARAC_FAMILY_1"/>
    <property type="match status" value="1"/>
</dbReference>
<dbReference type="GO" id="GO:0043565">
    <property type="term" value="F:sequence-specific DNA binding"/>
    <property type="evidence" value="ECO:0007669"/>
    <property type="project" value="InterPro"/>
</dbReference>
<dbReference type="Pfam" id="PF12833">
    <property type="entry name" value="HTH_18"/>
    <property type="match status" value="1"/>
</dbReference>
<dbReference type="InterPro" id="IPR020449">
    <property type="entry name" value="Tscrpt_reg_AraC-type_HTH"/>
</dbReference>
<dbReference type="Gene3D" id="3.40.50.2300">
    <property type="match status" value="1"/>
</dbReference>
<feature type="domain" description="HTH araC/xylS-type" evidence="11">
    <location>
        <begin position="421"/>
        <end position="519"/>
    </location>
</feature>
<dbReference type="PRINTS" id="PR00032">
    <property type="entry name" value="HTHARAC"/>
</dbReference>
<keyword evidence="5" id="KW-0902">Two-component regulatory system</keyword>
<evidence type="ECO:0000256" key="4">
    <source>
        <dbReference type="ARBA" id="ARBA00022553"/>
    </source>
</evidence>
<dbReference type="PROSITE" id="PS01124">
    <property type="entry name" value="HTH_ARAC_FAMILY_2"/>
    <property type="match status" value="1"/>
</dbReference>
<evidence type="ECO:0000313" key="14">
    <source>
        <dbReference type="Proteomes" id="UP000260680"/>
    </source>
</evidence>
<keyword evidence="7" id="KW-0238">DNA-binding</keyword>
<dbReference type="CDD" id="cd17536">
    <property type="entry name" value="REC_YesN-like"/>
    <property type="match status" value="1"/>
</dbReference>
<dbReference type="SUPFAM" id="SSF52172">
    <property type="entry name" value="CheY-like"/>
    <property type="match status" value="1"/>
</dbReference>
<comment type="caution">
    <text evidence="13">The sequence shown here is derived from an EMBL/GenBank/DDBJ whole genome shotgun (WGS) entry which is preliminary data.</text>
</comment>
<dbReference type="Pfam" id="PF00072">
    <property type="entry name" value="Response_reg"/>
    <property type="match status" value="1"/>
</dbReference>
<name>A0A3E2N8I9_9FIRM</name>
<keyword evidence="6" id="KW-0805">Transcription regulation</keyword>
<accession>A0A3E2N8I9</accession>
<dbReference type="PROSITE" id="PS50110">
    <property type="entry name" value="RESPONSE_REGULATORY"/>
    <property type="match status" value="1"/>
</dbReference>
<evidence type="ECO:0000259" key="11">
    <source>
        <dbReference type="PROSITE" id="PS01124"/>
    </source>
</evidence>
<organism evidence="13 14">
    <name type="scientific">Lacrimispora amygdalina</name>
    <dbReference type="NCBI Taxonomy" id="253257"/>
    <lineage>
        <taxon>Bacteria</taxon>
        <taxon>Bacillati</taxon>
        <taxon>Bacillota</taxon>
        <taxon>Clostridia</taxon>
        <taxon>Lachnospirales</taxon>
        <taxon>Lachnospiraceae</taxon>
        <taxon>Lacrimispora</taxon>
    </lineage>
</organism>
<dbReference type="InterPro" id="IPR001789">
    <property type="entry name" value="Sig_transdc_resp-reg_receiver"/>
</dbReference>
<dbReference type="InterPro" id="IPR009057">
    <property type="entry name" value="Homeodomain-like_sf"/>
</dbReference>
<dbReference type="GO" id="GO:0003700">
    <property type="term" value="F:DNA-binding transcription factor activity"/>
    <property type="evidence" value="ECO:0007669"/>
    <property type="project" value="InterPro"/>
</dbReference>
<gene>
    <name evidence="13" type="ORF">DS742_19765</name>
</gene>
<keyword evidence="4 10" id="KW-0597">Phosphoprotein</keyword>
<keyword evidence="3" id="KW-0963">Cytoplasm</keyword>
<evidence type="ECO:0000256" key="7">
    <source>
        <dbReference type="ARBA" id="ARBA00023125"/>
    </source>
</evidence>
<dbReference type="SMART" id="SM00342">
    <property type="entry name" value="HTH_ARAC"/>
    <property type="match status" value="1"/>
</dbReference>
<dbReference type="PANTHER" id="PTHR42713:SF3">
    <property type="entry name" value="TRANSCRIPTIONAL REGULATORY PROTEIN HPTR"/>
    <property type="match status" value="1"/>
</dbReference>
<evidence type="ECO:0000259" key="12">
    <source>
        <dbReference type="PROSITE" id="PS50110"/>
    </source>
</evidence>
<dbReference type="GO" id="GO:0000160">
    <property type="term" value="P:phosphorelay signal transduction system"/>
    <property type="evidence" value="ECO:0007669"/>
    <property type="project" value="UniProtKB-KW"/>
</dbReference>
<dbReference type="InterPro" id="IPR018062">
    <property type="entry name" value="HTH_AraC-typ_CS"/>
</dbReference>
<feature type="modified residue" description="4-aspartylphosphate" evidence="10">
    <location>
        <position position="68"/>
    </location>
</feature>